<comment type="caution">
    <text evidence="2">The sequence shown here is derived from an EMBL/GenBank/DDBJ whole genome shotgun (WGS) entry which is preliminary data.</text>
</comment>
<accession>A0AAW2DMJ4</accession>
<keyword evidence="3" id="KW-1185">Reference proteome</keyword>
<evidence type="ECO:0000313" key="2">
    <source>
        <dbReference type="EMBL" id="KAL0010808.1"/>
    </source>
</evidence>
<protein>
    <submittedName>
        <fullName evidence="2">Uncharacterized protein</fullName>
    </submittedName>
</protein>
<feature type="region of interest" description="Disordered" evidence="1">
    <location>
        <begin position="221"/>
        <end position="255"/>
    </location>
</feature>
<dbReference type="EMBL" id="JAZDWU010000002">
    <property type="protein sequence ID" value="KAL0010808.1"/>
    <property type="molecule type" value="Genomic_DNA"/>
</dbReference>
<organism evidence="2 3">
    <name type="scientific">Lithocarpus litseifolius</name>
    <dbReference type="NCBI Taxonomy" id="425828"/>
    <lineage>
        <taxon>Eukaryota</taxon>
        <taxon>Viridiplantae</taxon>
        <taxon>Streptophyta</taxon>
        <taxon>Embryophyta</taxon>
        <taxon>Tracheophyta</taxon>
        <taxon>Spermatophyta</taxon>
        <taxon>Magnoliopsida</taxon>
        <taxon>eudicotyledons</taxon>
        <taxon>Gunneridae</taxon>
        <taxon>Pentapetalae</taxon>
        <taxon>rosids</taxon>
        <taxon>fabids</taxon>
        <taxon>Fagales</taxon>
        <taxon>Fagaceae</taxon>
        <taxon>Lithocarpus</taxon>
    </lineage>
</organism>
<dbReference type="AlphaFoldDB" id="A0AAW2DMJ4"/>
<evidence type="ECO:0000313" key="3">
    <source>
        <dbReference type="Proteomes" id="UP001459277"/>
    </source>
</evidence>
<gene>
    <name evidence="2" type="ORF">SO802_005916</name>
</gene>
<sequence length="296" mass="32623">MLKCVIKARDPHLHRISVAAPGFLLPGSVPESTLTIQPILEGVLKTPFPLQHTIVEATSSKPLIKEEEEIVDVSESEGDFEVFKLLSSLEDLASDLGHTFPEQESHPQGESVISEAMPIKRKTRQILEKRTEVQALVSAPVWCPTMILDGDAVNADASIRNPQQGKTAYVADALEQSLLLPEDMNELRQMRKHEVFLTLKKELALRVENVFYPSAIRASSSSVPKVDAPPQGADVGKDSPIQVPPSSGNPPNEAVEFEATEKAVKTTKEVVYDAAQPLHLPLRSLLRRKNLPNLWK</sequence>
<evidence type="ECO:0000256" key="1">
    <source>
        <dbReference type="SAM" id="MobiDB-lite"/>
    </source>
</evidence>
<dbReference type="Proteomes" id="UP001459277">
    <property type="component" value="Unassembled WGS sequence"/>
</dbReference>
<reference evidence="2 3" key="1">
    <citation type="submission" date="2024-01" db="EMBL/GenBank/DDBJ databases">
        <title>A telomere-to-telomere, gap-free genome of sweet tea (Lithocarpus litseifolius).</title>
        <authorList>
            <person name="Zhou J."/>
        </authorList>
    </citation>
    <scope>NUCLEOTIDE SEQUENCE [LARGE SCALE GENOMIC DNA]</scope>
    <source>
        <strain evidence="2">Zhou-2022a</strain>
        <tissue evidence="2">Leaf</tissue>
    </source>
</reference>
<name>A0AAW2DMJ4_9ROSI</name>
<proteinExistence type="predicted"/>